<proteinExistence type="predicted"/>
<evidence type="ECO:0000313" key="4">
    <source>
        <dbReference type="Proteomes" id="UP000007077"/>
    </source>
</evidence>
<sequence length="386" mass="43001">MVYFLVGWYPHPPIRYSRRWHAAHTGVHKGAFVCRTIVGLGAHFSCGGSGMKLNAAAIQMQTRVGDVSHNLGLAEKMVREAARSGARLIALPEFFTSAITPDERPYAAVLSAHNHAVSLLKRLASELDIWIGGSLLQEDHGEIYNRYVFVEPNHRLHTHDKDIPTMWENAFYVGGTDDGVMQSDLGVVGAAVCWELIREQTVQRMQGRVQIAMTGTHWWTVPSNWPGLSPKSLLLGTLARHNAQLSENAPSEFAKRLGVPVLQASHCGQFSGRFRLLAGLETTLPYSTHFVGATQIVDANGNVLGSRHTDQGPGIVHATINIQEPPLLNGHKNSRFWVPRLPWLMRRYWDQQNWATKPIYAKKGRQMGLAAAKRNFLKLTQDNLDD</sequence>
<keyword evidence="3" id="KW-0614">Plasmid</keyword>
<keyword evidence="3" id="KW-0449">Lipoprotein</keyword>
<dbReference type="SUPFAM" id="SSF56317">
    <property type="entry name" value="Carbon-nitrogen hydrolase"/>
    <property type="match status" value="1"/>
</dbReference>
<dbReference type="Gene3D" id="3.60.110.10">
    <property type="entry name" value="Carbon-nitrogen hydrolase"/>
    <property type="match status" value="1"/>
</dbReference>
<gene>
    <name evidence="3" type="ordered locus">HP15_p187g31</name>
</gene>
<dbReference type="PROSITE" id="PS50263">
    <property type="entry name" value="CN_HYDROLASE"/>
    <property type="match status" value="1"/>
</dbReference>
<name>E4PRZ3_MARAH</name>
<dbReference type="KEGG" id="mad:HP15_p187g31"/>
<dbReference type="Pfam" id="PF00795">
    <property type="entry name" value="CN_hydrolase"/>
    <property type="match status" value="1"/>
</dbReference>
<geneLocation type="plasmid" evidence="3 4">
    <name>pHP-187</name>
</geneLocation>
<accession>E4PRZ3</accession>
<dbReference type="InterPro" id="IPR036526">
    <property type="entry name" value="C-N_Hydrolase_sf"/>
</dbReference>
<dbReference type="PANTHER" id="PTHR43674:SF2">
    <property type="entry name" value="BETA-UREIDOPROPIONASE"/>
    <property type="match status" value="1"/>
</dbReference>
<dbReference type="InterPro" id="IPR050345">
    <property type="entry name" value="Aliph_Amidase/BUP"/>
</dbReference>
<dbReference type="EMBL" id="CP001980">
    <property type="protein sequence ID" value="ADQ00028.1"/>
    <property type="molecule type" value="Genomic_DNA"/>
</dbReference>
<protein>
    <submittedName>
        <fullName evidence="3">Protein containing nitrilase/cyanide hydratase and apolipoprotein N-acyltransferase domain</fullName>
    </submittedName>
</protein>
<feature type="domain" description="CN hydrolase" evidence="2">
    <location>
        <begin position="53"/>
        <end position="322"/>
    </location>
</feature>
<keyword evidence="1" id="KW-0378">Hydrolase</keyword>
<reference evidence="4" key="2">
    <citation type="submission" date="2010-02" db="EMBL/GenBank/DDBJ databases">
        <title>Complete genome sequence of Marinobacter adhaerens type strain (HP15).</title>
        <authorList>
            <person name="Gaerdes A.A.M."/>
            <person name="Kaeppel E."/>
            <person name="Shezad A."/>
            <person name="Seebah S."/>
            <person name="Teeling H."/>
            <person name="Yarza P."/>
            <person name="Gloeckner F.O."/>
            <person name="Ullrich M.S."/>
        </authorList>
    </citation>
    <scope>NUCLEOTIDE SEQUENCE [LARGE SCALE GENOMIC DNA]</scope>
    <source>
        <strain evidence="4">DSM 23420 / HP15</strain>
        <plasmid evidence="4">Plasmid pHP-187</plasmid>
    </source>
</reference>
<evidence type="ECO:0000256" key="1">
    <source>
        <dbReference type="ARBA" id="ARBA00022801"/>
    </source>
</evidence>
<evidence type="ECO:0000313" key="3">
    <source>
        <dbReference type="EMBL" id="ADQ00028.1"/>
    </source>
</evidence>
<dbReference type="GO" id="GO:0016746">
    <property type="term" value="F:acyltransferase activity"/>
    <property type="evidence" value="ECO:0007669"/>
    <property type="project" value="UniProtKB-KW"/>
</dbReference>
<keyword evidence="3" id="KW-0808">Transferase</keyword>
<dbReference type="Proteomes" id="UP000007077">
    <property type="component" value="Plasmid pHP-187"/>
</dbReference>
<keyword evidence="3" id="KW-0012">Acyltransferase</keyword>
<dbReference type="PATRIC" id="fig|225937.3.peg.4264"/>
<dbReference type="AlphaFoldDB" id="E4PRZ3"/>
<dbReference type="PANTHER" id="PTHR43674">
    <property type="entry name" value="NITRILASE C965.09-RELATED"/>
    <property type="match status" value="1"/>
</dbReference>
<reference evidence="3 4" key="1">
    <citation type="journal article" date="2010" name="Stand. Genomic Sci.">
        <title>Complete genome sequence of Marinobacter adhaerens type strain (HP15), a diatom-interacting marine microorganism.</title>
        <authorList>
            <person name="Gardes A."/>
            <person name="Kaeppel E."/>
            <person name="Shehzad A."/>
            <person name="Seebah S."/>
            <person name="Teeling H."/>
            <person name="Yarza P."/>
            <person name="Glockner F.O."/>
            <person name="Grossart H.P."/>
            <person name="Ullrich M.S."/>
        </authorList>
    </citation>
    <scope>NUCLEOTIDE SEQUENCE [LARGE SCALE GENOMIC DNA]</scope>
    <source>
        <strain evidence="4">DSM 23420 / HP15</strain>
        <plasmid evidence="4">Plasmid pHP-187</plasmid>
    </source>
</reference>
<dbReference type="CDD" id="cd07197">
    <property type="entry name" value="nitrilase"/>
    <property type="match status" value="1"/>
</dbReference>
<dbReference type="InterPro" id="IPR003010">
    <property type="entry name" value="C-N_Hydrolase"/>
</dbReference>
<dbReference type="GO" id="GO:0033388">
    <property type="term" value="P:putrescine biosynthetic process from arginine"/>
    <property type="evidence" value="ECO:0007669"/>
    <property type="project" value="TreeGrafter"/>
</dbReference>
<organism evidence="3 4">
    <name type="scientific">Marinobacter adhaerens (strain DSM 23420 / HP15)</name>
    <dbReference type="NCBI Taxonomy" id="225937"/>
    <lineage>
        <taxon>Bacteria</taxon>
        <taxon>Pseudomonadati</taxon>
        <taxon>Pseudomonadota</taxon>
        <taxon>Gammaproteobacteria</taxon>
        <taxon>Pseudomonadales</taxon>
        <taxon>Marinobacteraceae</taxon>
        <taxon>Marinobacter</taxon>
    </lineage>
</organism>
<evidence type="ECO:0000259" key="2">
    <source>
        <dbReference type="PROSITE" id="PS50263"/>
    </source>
</evidence>
<dbReference type="GO" id="GO:0050126">
    <property type="term" value="F:N-carbamoylputrescine amidase activity"/>
    <property type="evidence" value="ECO:0007669"/>
    <property type="project" value="TreeGrafter"/>
</dbReference>
<dbReference type="HOGENOM" id="CLU_060290_0_0_6"/>